<dbReference type="EMBL" id="NIRI02000056">
    <property type="protein sequence ID" value="KAG5446729.1"/>
    <property type="molecule type" value="Genomic_DNA"/>
</dbReference>
<reference evidence="5 6" key="2">
    <citation type="journal article" date="2021" name="Genomics">
        <title>High-quality reference genome for Clonorchis sinensis.</title>
        <authorList>
            <person name="Young N.D."/>
            <person name="Stroehlein A.J."/>
            <person name="Kinkar L."/>
            <person name="Wang T."/>
            <person name="Sohn W.M."/>
            <person name="Chang B.C.H."/>
            <person name="Kaur P."/>
            <person name="Weisz D."/>
            <person name="Dudchenko O."/>
            <person name="Aiden E.L."/>
            <person name="Korhonen P.K."/>
            <person name="Gasser R.B."/>
        </authorList>
    </citation>
    <scope>NUCLEOTIDE SEQUENCE [LARGE SCALE GENOMIC DNA]</scope>
    <source>
        <strain evidence="5">Cs-k2</strain>
    </source>
</reference>
<keyword evidence="5" id="KW-0482">Metalloprotease</keyword>
<keyword evidence="6" id="KW-1185">Reference proteome</keyword>
<sequence>MCAILIADVMHHTVPQYILVFSMLFLFLSCNKLSDPECRCYVFDGARQVNGTFKSPNFPKMYPPDLDCLLYRFEAKETDRVKLSFWSFDLREPQQGRCLDYVDLFTTIDTSEESNSVQHGTQPVRYPTRPADYRICGDLSSVPQTEFYSIGSILFLIFHSVSLLKNESPVTFGGFVGQFAFIAKDNYGTDGVLKPDTLCTYQISHLSENQSHHRSGRIFSPYYPSNYPPRTNCHYQFAGANTERIILTFQSIQLNTNVLDKAVRHKPVCPENGDLIIVTERQNQTDIGTLARICGHAQGVQIVTHGPTVTVEFQSNGDLFKGQGFQASYEFVHRTQVQPSPYLSTASQFVEERQQRDHSYINPWAADDNSPHVGPIEDYLNNRSWNNSSSRSKNPSLQGVHTVFLESTGIEKKGSVHSPGYPTRYPLSTFKAYKFTGRTYEQVHLKFLMLELGKRNRCTNFTKNFGDRIEIYDGPSNRSTLLYEICGSETSLYDQFSQARAPELSEILSSGPDLLLTFQSDSVPGENEYGFKLLYEFRNTSAWNAKGSALVRETNWNPSVKSQHMKKNSPRNRCASTVGSPWILLLPLNQLVILHLIQRVFYVFIVEIQIQSTSVQNMICIV</sequence>
<gene>
    <name evidence="5" type="ORF">CSKR_113720</name>
</gene>
<comment type="caution">
    <text evidence="5">The sequence shown here is derived from an EMBL/GenBank/DDBJ whole genome shotgun (WGS) entry which is preliminary data.</text>
</comment>
<accession>A0A419PCN3</accession>
<dbReference type="CDD" id="cd00041">
    <property type="entry name" value="CUB"/>
    <property type="match status" value="3"/>
</dbReference>
<protein>
    <submittedName>
        <fullName evidence="5">Zinc metalloproteinase nas-39</fullName>
    </submittedName>
</protein>
<dbReference type="Gene3D" id="2.60.120.290">
    <property type="entry name" value="Spermadhesin, CUB domain"/>
    <property type="match status" value="3"/>
</dbReference>
<dbReference type="SMART" id="SM00042">
    <property type="entry name" value="CUB"/>
    <property type="match status" value="3"/>
</dbReference>
<dbReference type="PANTHER" id="PTHR24251">
    <property type="entry name" value="OVOCHYMASE-RELATED"/>
    <property type="match status" value="1"/>
</dbReference>
<reference evidence="5 6" key="1">
    <citation type="journal article" date="2018" name="Biotechnol. Adv.">
        <title>Improved genomic resources and new bioinformatic workflow for the carcinogenic parasite Clonorchis sinensis: Biotechnological implications.</title>
        <authorList>
            <person name="Wang D."/>
            <person name="Korhonen P.K."/>
            <person name="Gasser R.B."/>
            <person name="Young N.D."/>
        </authorList>
    </citation>
    <scope>NUCLEOTIDE SEQUENCE [LARGE SCALE GENOMIC DNA]</scope>
    <source>
        <strain evidence="5">Cs-k2</strain>
    </source>
</reference>
<proteinExistence type="predicted"/>
<keyword evidence="5" id="KW-0378">Hydrolase</keyword>
<keyword evidence="1" id="KW-0677">Repeat</keyword>
<name>A0A419PCN3_CLOSI</name>
<dbReference type="InterPro" id="IPR035914">
    <property type="entry name" value="Sperma_CUB_dom_sf"/>
</dbReference>
<feature type="domain" description="CUB" evidence="4">
    <location>
        <begin position="199"/>
        <end position="332"/>
    </location>
</feature>
<dbReference type="OrthoDB" id="6369184at2759"/>
<keyword evidence="2" id="KW-1015">Disulfide bond</keyword>
<feature type="domain" description="CUB" evidence="4">
    <location>
        <begin position="38"/>
        <end position="182"/>
    </location>
</feature>
<dbReference type="Pfam" id="PF00431">
    <property type="entry name" value="CUB"/>
    <property type="match status" value="3"/>
</dbReference>
<dbReference type="PANTHER" id="PTHR24251:SF50">
    <property type="entry name" value="ATTRACTIN-LIKE 1A"/>
    <property type="match status" value="1"/>
</dbReference>
<evidence type="ECO:0000313" key="6">
    <source>
        <dbReference type="Proteomes" id="UP000286415"/>
    </source>
</evidence>
<evidence type="ECO:0000256" key="1">
    <source>
        <dbReference type="ARBA" id="ARBA00022737"/>
    </source>
</evidence>
<dbReference type="InParanoid" id="A0A419PCN3"/>
<dbReference type="AlphaFoldDB" id="A0A419PCN3"/>
<dbReference type="STRING" id="79923.A0A419PCN3"/>
<evidence type="ECO:0000313" key="5">
    <source>
        <dbReference type="EMBL" id="KAG5446729.1"/>
    </source>
</evidence>
<dbReference type="InterPro" id="IPR000859">
    <property type="entry name" value="CUB_dom"/>
</dbReference>
<dbReference type="Proteomes" id="UP000286415">
    <property type="component" value="Unassembled WGS sequence"/>
</dbReference>
<dbReference type="SUPFAM" id="SSF49854">
    <property type="entry name" value="Spermadhesin, CUB domain"/>
    <property type="match status" value="3"/>
</dbReference>
<organism evidence="5 6">
    <name type="scientific">Clonorchis sinensis</name>
    <name type="common">Chinese liver fluke</name>
    <dbReference type="NCBI Taxonomy" id="79923"/>
    <lineage>
        <taxon>Eukaryota</taxon>
        <taxon>Metazoa</taxon>
        <taxon>Spiralia</taxon>
        <taxon>Lophotrochozoa</taxon>
        <taxon>Platyhelminthes</taxon>
        <taxon>Trematoda</taxon>
        <taxon>Digenea</taxon>
        <taxon>Opisthorchiida</taxon>
        <taxon>Opisthorchiata</taxon>
        <taxon>Opisthorchiidae</taxon>
        <taxon>Clonorchis</taxon>
    </lineage>
</organism>
<keyword evidence="5" id="KW-0645">Protease</keyword>
<dbReference type="PROSITE" id="PS01180">
    <property type="entry name" value="CUB"/>
    <property type="match status" value="3"/>
</dbReference>
<feature type="domain" description="CUB" evidence="4">
    <location>
        <begin position="400"/>
        <end position="538"/>
    </location>
</feature>
<evidence type="ECO:0000259" key="4">
    <source>
        <dbReference type="PROSITE" id="PS01180"/>
    </source>
</evidence>
<evidence type="ECO:0000256" key="3">
    <source>
        <dbReference type="PROSITE-ProRule" id="PRU00059"/>
    </source>
</evidence>
<comment type="caution">
    <text evidence="3">Lacks conserved residue(s) required for the propagation of feature annotation.</text>
</comment>
<evidence type="ECO:0000256" key="2">
    <source>
        <dbReference type="ARBA" id="ARBA00023157"/>
    </source>
</evidence>